<dbReference type="SMART" id="SM00886">
    <property type="entry name" value="Dabb"/>
    <property type="match status" value="1"/>
</dbReference>
<reference evidence="2" key="1">
    <citation type="journal article" date="2020" name="bioRxiv">
        <title>Whole genome comparisons of ergot fungi reveals the divergence and evolution of species within the genus Claviceps are the result of varying mechanisms driving genome evolution and host range expansion.</title>
        <authorList>
            <person name="Wyka S.A."/>
            <person name="Mondo S.J."/>
            <person name="Liu M."/>
            <person name="Dettman J."/>
            <person name="Nalam V."/>
            <person name="Broders K.D."/>
        </authorList>
    </citation>
    <scope>NUCLEOTIDE SEQUENCE</scope>
    <source>
        <strain evidence="2">CCC 489</strain>
    </source>
</reference>
<gene>
    <name evidence="2" type="ORF">E4U42_002677</name>
</gene>
<dbReference type="AlphaFoldDB" id="A0A8K0JAD6"/>
<dbReference type="Pfam" id="PF07876">
    <property type="entry name" value="Dabb"/>
    <property type="match status" value="1"/>
</dbReference>
<protein>
    <recommendedName>
        <fullName evidence="1">Stress-response A/B barrel domain-containing protein</fullName>
    </recommendedName>
</protein>
<comment type="caution">
    <text evidence="2">The sequence shown here is derived from an EMBL/GenBank/DDBJ whole genome shotgun (WGS) entry which is preliminary data.</text>
</comment>
<feature type="domain" description="Stress-response A/B barrel" evidence="1">
    <location>
        <begin position="5"/>
        <end position="102"/>
    </location>
</feature>
<sequence>MGDRVHRITLFKLPDQANQQKLIQAYKTLDQTNQKDGQPYILSLVAGPAEEDPRSQGYTVACKTEFASMDDMKYYDESCQAHQVLKNIVKGLGVEGILVVYFKPQVMGGASP</sequence>
<proteinExistence type="predicted"/>
<dbReference type="Gene3D" id="3.30.70.100">
    <property type="match status" value="1"/>
</dbReference>
<dbReference type="OrthoDB" id="3830014at2759"/>
<keyword evidence="3" id="KW-1185">Reference proteome</keyword>
<evidence type="ECO:0000259" key="1">
    <source>
        <dbReference type="PROSITE" id="PS51502"/>
    </source>
</evidence>
<evidence type="ECO:0000313" key="2">
    <source>
        <dbReference type="EMBL" id="KAG5927028.1"/>
    </source>
</evidence>
<dbReference type="PROSITE" id="PS51502">
    <property type="entry name" value="S_R_A_B_BARREL"/>
    <property type="match status" value="1"/>
</dbReference>
<name>A0A8K0JAD6_9HYPO</name>
<dbReference type="Proteomes" id="UP000811619">
    <property type="component" value="Unassembled WGS sequence"/>
</dbReference>
<organism evidence="2 3">
    <name type="scientific">Claviceps africana</name>
    <dbReference type="NCBI Taxonomy" id="83212"/>
    <lineage>
        <taxon>Eukaryota</taxon>
        <taxon>Fungi</taxon>
        <taxon>Dikarya</taxon>
        <taxon>Ascomycota</taxon>
        <taxon>Pezizomycotina</taxon>
        <taxon>Sordariomycetes</taxon>
        <taxon>Hypocreomycetidae</taxon>
        <taxon>Hypocreales</taxon>
        <taxon>Clavicipitaceae</taxon>
        <taxon>Claviceps</taxon>
    </lineage>
</organism>
<dbReference type="InterPro" id="IPR011008">
    <property type="entry name" value="Dimeric_a/b-barrel"/>
</dbReference>
<dbReference type="InterPro" id="IPR013097">
    <property type="entry name" value="Dabb"/>
</dbReference>
<dbReference type="SUPFAM" id="SSF54909">
    <property type="entry name" value="Dimeric alpha+beta barrel"/>
    <property type="match status" value="1"/>
</dbReference>
<evidence type="ECO:0000313" key="3">
    <source>
        <dbReference type="Proteomes" id="UP000811619"/>
    </source>
</evidence>
<dbReference type="EMBL" id="SRPY01000215">
    <property type="protein sequence ID" value="KAG5927028.1"/>
    <property type="molecule type" value="Genomic_DNA"/>
</dbReference>
<accession>A0A8K0JAD6</accession>